<proteinExistence type="predicted"/>
<dbReference type="EMBL" id="MCGG01000057">
    <property type="protein sequence ID" value="OEJ64947.1"/>
    <property type="molecule type" value="Genomic_DNA"/>
</dbReference>
<evidence type="ECO:0000313" key="2">
    <source>
        <dbReference type="Proteomes" id="UP000095347"/>
    </source>
</evidence>
<reference evidence="2" key="1">
    <citation type="submission" date="2016-07" db="EMBL/GenBank/DDBJ databases">
        <authorList>
            <person name="Florea S."/>
            <person name="Webb J.S."/>
            <person name="Jaromczyk J."/>
            <person name="Schardl C.L."/>
        </authorList>
    </citation>
    <scope>NUCLEOTIDE SEQUENCE [LARGE SCALE GENOMIC DNA]</scope>
    <source>
        <strain evidence="2">MV-1</strain>
    </source>
</reference>
<protein>
    <recommendedName>
        <fullName evidence="3">Tyr recombinase domain-containing protein</fullName>
    </recommendedName>
</protein>
<dbReference type="RefSeq" id="WP_069959070.1">
    <property type="nucleotide sequence ID" value="NZ_MCGG01000057.1"/>
</dbReference>
<keyword evidence="2" id="KW-1185">Reference proteome</keyword>
<sequence length="480" mass="55589">MSLSNEVIMPRFAGTPWTNPSKEIEVYQEPNDKGVASFHYRLNVAGQKGRPNRSMAAEFRYSPAHYHRLKKKYPINDPCTPPDEIMELAQRILSRAKDDISKKKKYLSSKKTPTLTVAADKFILKMEEDVEKGLIGQHKLTRYKGVLKRYVIDYPLFNRKIDEIDTHDMIEWQLWRDDYWVDGPGMDIDAIEVERNKKVILRTITDSERRPPAQQTKVKEKSYINAVFEWASLPPRRWCNGKIIWKANIDRVNTTPVKKTAHFTSQEWEDFSAKAAKYIETTKSNTPRGRMFYYRRHLCFMFAQLMRAYGLRVAECYSLVGNEVYQVQENGRAVYHLAIGSVKRQDSKIHQREIGPAQDQIDNANAIIKALPVIYKEAYGIVLTPATPLWMQEDGSQVKSFYRVFKTMLEQCGYLFDRHGDKRNLTSVRHATFTHEILHGTNSMAVIAAWGGTSEDELRKTYNHAFKARESTQSRPSAFA</sequence>
<evidence type="ECO:0000313" key="1">
    <source>
        <dbReference type="EMBL" id="OEJ64947.1"/>
    </source>
</evidence>
<dbReference type="AlphaFoldDB" id="A0A1E5Q4J6"/>
<dbReference type="Proteomes" id="UP000095347">
    <property type="component" value="Unassembled WGS sequence"/>
</dbReference>
<dbReference type="SUPFAM" id="SSF56349">
    <property type="entry name" value="DNA breaking-rejoining enzymes"/>
    <property type="match status" value="1"/>
</dbReference>
<name>A0A1E5Q4J6_9PROT</name>
<accession>A0A1E5Q4J6</accession>
<comment type="caution">
    <text evidence="1">The sequence shown here is derived from an EMBL/GenBank/DDBJ whole genome shotgun (WGS) entry which is preliminary data.</text>
</comment>
<organism evidence="1 2">
    <name type="scientific">Magnetovibrio blakemorei</name>
    <dbReference type="NCBI Taxonomy" id="28181"/>
    <lineage>
        <taxon>Bacteria</taxon>
        <taxon>Pseudomonadati</taxon>
        <taxon>Pseudomonadota</taxon>
        <taxon>Alphaproteobacteria</taxon>
        <taxon>Rhodospirillales</taxon>
        <taxon>Magnetovibrionaceae</taxon>
        <taxon>Magnetovibrio</taxon>
    </lineage>
</organism>
<dbReference type="OrthoDB" id="7317066at2"/>
<evidence type="ECO:0008006" key="3">
    <source>
        <dbReference type="Google" id="ProtNLM"/>
    </source>
</evidence>
<dbReference type="GO" id="GO:0003677">
    <property type="term" value="F:DNA binding"/>
    <property type="evidence" value="ECO:0007669"/>
    <property type="project" value="InterPro"/>
</dbReference>
<gene>
    <name evidence="1" type="ORF">BEN30_15885</name>
</gene>
<dbReference type="InterPro" id="IPR011010">
    <property type="entry name" value="DNA_brk_join_enz"/>
</dbReference>